<dbReference type="Proteomes" id="UP000276133">
    <property type="component" value="Unassembled WGS sequence"/>
</dbReference>
<organism evidence="2 3">
    <name type="scientific">Brachionus plicatilis</name>
    <name type="common">Marine rotifer</name>
    <name type="synonym">Brachionus muelleri</name>
    <dbReference type="NCBI Taxonomy" id="10195"/>
    <lineage>
        <taxon>Eukaryota</taxon>
        <taxon>Metazoa</taxon>
        <taxon>Spiralia</taxon>
        <taxon>Gnathifera</taxon>
        <taxon>Rotifera</taxon>
        <taxon>Eurotatoria</taxon>
        <taxon>Monogononta</taxon>
        <taxon>Pseudotrocha</taxon>
        <taxon>Ploima</taxon>
        <taxon>Brachionidae</taxon>
        <taxon>Brachionus</taxon>
    </lineage>
</organism>
<proteinExistence type="predicted"/>
<accession>A0A3M7QGD5</accession>
<sequence>MRTYSSTKNNFDPSIGVVDTSKWSNGGPPGANPGGQAASAAKAGVQSHTPGLLSMPSAGPSSQDWNASMFRDEDPRKLNRMNSQPSASGLQSAQAARPAKMPLNFTSAAPPNGLLANNLSQTQLLESYQLAVQTNLISADLLNNKLPSDVLALLNQLFQTLNLYTNTINRTNSLNKRRAHLPPHQYKSELDLLQQESQTHKDNLLVYQKKINAAHMILKQQQQQQQQFQGPSLIGDNMGLDLSMLKDSQPSQSKLMQLIQEQKMAQQLAAQKTGRAAHRGPVFNSQWSGGF</sequence>
<feature type="region of interest" description="Disordered" evidence="1">
    <location>
        <begin position="1"/>
        <end position="98"/>
    </location>
</feature>
<evidence type="ECO:0000313" key="2">
    <source>
        <dbReference type="EMBL" id="RNA10025.1"/>
    </source>
</evidence>
<feature type="compositionally biased region" description="Polar residues" evidence="1">
    <location>
        <begin position="1"/>
        <end position="12"/>
    </location>
</feature>
<feature type="non-terminal residue" evidence="2">
    <location>
        <position position="291"/>
    </location>
</feature>
<evidence type="ECO:0000313" key="3">
    <source>
        <dbReference type="Proteomes" id="UP000276133"/>
    </source>
</evidence>
<feature type="compositionally biased region" description="Polar residues" evidence="1">
    <location>
        <begin position="80"/>
        <end position="94"/>
    </location>
</feature>
<dbReference type="EMBL" id="REGN01006318">
    <property type="protein sequence ID" value="RNA10025.1"/>
    <property type="molecule type" value="Genomic_DNA"/>
</dbReference>
<comment type="caution">
    <text evidence="2">The sequence shown here is derived from an EMBL/GenBank/DDBJ whole genome shotgun (WGS) entry which is preliminary data.</text>
</comment>
<feature type="compositionally biased region" description="Low complexity" evidence="1">
    <location>
        <begin position="34"/>
        <end position="44"/>
    </location>
</feature>
<evidence type="ECO:0000256" key="1">
    <source>
        <dbReference type="SAM" id="MobiDB-lite"/>
    </source>
</evidence>
<dbReference type="AlphaFoldDB" id="A0A3M7QGD5"/>
<gene>
    <name evidence="2" type="ORF">BpHYR1_022643</name>
</gene>
<reference evidence="2 3" key="1">
    <citation type="journal article" date="2018" name="Sci. Rep.">
        <title>Genomic signatures of local adaptation to the degree of environmental predictability in rotifers.</title>
        <authorList>
            <person name="Franch-Gras L."/>
            <person name="Hahn C."/>
            <person name="Garcia-Roger E.M."/>
            <person name="Carmona M.J."/>
            <person name="Serra M."/>
            <person name="Gomez A."/>
        </authorList>
    </citation>
    <scope>NUCLEOTIDE SEQUENCE [LARGE SCALE GENOMIC DNA]</scope>
    <source>
        <strain evidence="2">HYR1</strain>
    </source>
</reference>
<keyword evidence="3" id="KW-1185">Reference proteome</keyword>
<protein>
    <submittedName>
        <fullName evidence="2">Uncharacterized protein</fullName>
    </submittedName>
</protein>
<name>A0A3M7QGD5_BRAPC</name>